<dbReference type="Gene3D" id="3.30.1330.40">
    <property type="entry name" value="RutC-like"/>
    <property type="match status" value="2"/>
</dbReference>
<evidence type="ECO:0000256" key="3">
    <source>
        <dbReference type="ARBA" id="ARBA00018426"/>
    </source>
</evidence>
<evidence type="ECO:0000256" key="8">
    <source>
        <dbReference type="ARBA" id="ARBA00031552"/>
    </source>
</evidence>
<dbReference type="PANTHER" id="PTHR12196:SF2">
    <property type="entry name" value="DIPHTHINE--AMMONIA LIGASE"/>
    <property type="match status" value="1"/>
</dbReference>
<evidence type="ECO:0000256" key="7">
    <source>
        <dbReference type="ARBA" id="ARBA00029814"/>
    </source>
</evidence>
<keyword evidence="5" id="KW-0547">Nucleotide-binding</keyword>
<dbReference type="Pfam" id="PF01042">
    <property type="entry name" value="Ribonuc_L-PSP"/>
    <property type="match status" value="2"/>
</dbReference>
<dbReference type="SUPFAM" id="SSF52402">
    <property type="entry name" value="Adenine nucleotide alpha hydrolases-like"/>
    <property type="match status" value="1"/>
</dbReference>
<dbReference type="Gene3D" id="3.90.1490.10">
    <property type="entry name" value="putative n-type atp pyrophosphatase, domain 2"/>
    <property type="match status" value="1"/>
</dbReference>
<gene>
    <name evidence="11" type="ORF">N0F65_006616</name>
</gene>
<evidence type="ECO:0000256" key="6">
    <source>
        <dbReference type="ARBA" id="ARBA00022840"/>
    </source>
</evidence>
<keyword evidence="12" id="KW-1185">Reference proteome</keyword>
<dbReference type="GO" id="GO:0017183">
    <property type="term" value="P:protein histidyl modification to diphthamide"/>
    <property type="evidence" value="ECO:0007669"/>
    <property type="project" value="TreeGrafter"/>
</dbReference>
<dbReference type="CDD" id="cd01994">
    <property type="entry name" value="AANH_PF0828-like"/>
    <property type="match status" value="1"/>
</dbReference>
<accession>A0AAV2Z943</accession>
<evidence type="ECO:0000256" key="9">
    <source>
        <dbReference type="ARBA" id="ARBA00048108"/>
    </source>
</evidence>
<name>A0AAV2Z943_9STRA</name>
<evidence type="ECO:0000313" key="11">
    <source>
        <dbReference type="EMBL" id="DBA02826.1"/>
    </source>
</evidence>
<reference evidence="11" key="2">
    <citation type="journal article" date="2023" name="Microbiol Resour">
        <title>Decontamination and Annotation of the Draft Genome Sequence of the Oomycete Lagenidium giganteum ARSEF 373.</title>
        <authorList>
            <person name="Morgan W.R."/>
            <person name="Tartar A."/>
        </authorList>
    </citation>
    <scope>NUCLEOTIDE SEQUENCE</scope>
    <source>
        <strain evidence="11">ARSEF 373</strain>
    </source>
</reference>
<dbReference type="NCBIfam" id="TIGR00290">
    <property type="entry name" value="MJ0570_dom"/>
    <property type="match status" value="1"/>
</dbReference>
<dbReference type="InterPro" id="IPR014729">
    <property type="entry name" value="Rossmann-like_a/b/a_fold"/>
</dbReference>
<dbReference type="FunFam" id="3.40.50.620:FF:000194">
    <property type="entry name" value="Diphthine--ammonia ligase"/>
    <property type="match status" value="1"/>
</dbReference>
<feature type="domain" description="Diphthamide synthase" evidence="10">
    <location>
        <begin position="1"/>
        <end position="237"/>
    </location>
</feature>
<evidence type="ECO:0000313" key="12">
    <source>
        <dbReference type="Proteomes" id="UP001146120"/>
    </source>
</evidence>
<dbReference type="PANTHER" id="PTHR12196">
    <property type="entry name" value="DOMAIN OF UNKNOWN FUNCTION 71 DUF71 -CONTAINING PROTEIN"/>
    <property type="match status" value="1"/>
</dbReference>
<evidence type="ECO:0000256" key="1">
    <source>
        <dbReference type="ARBA" id="ARBA00005156"/>
    </source>
</evidence>
<dbReference type="SUPFAM" id="SSF55298">
    <property type="entry name" value="YjgF-like"/>
    <property type="match status" value="2"/>
</dbReference>
<dbReference type="GO" id="GO:0005524">
    <property type="term" value="F:ATP binding"/>
    <property type="evidence" value="ECO:0007669"/>
    <property type="project" value="UniProtKB-KW"/>
</dbReference>
<keyword evidence="6" id="KW-0067">ATP-binding</keyword>
<dbReference type="Pfam" id="PF01902">
    <property type="entry name" value="Diphthami_syn_2"/>
    <property type="match status" value="1"/>
</dbReference>
<dbReference type="EMBL" id="DAKRPA010000026">
    <property type="protein sequence ID" value="DBA02826.1"/>
    <property type="molecule type" value="Genomic_DNA"/>
</dbReference>
<dbReference type="GO" id="GO:0017178">
    <property type="term" value="F:diphthine-ammonia ligase activity"/>
    <property type="evidence" value="ECO:0007669"/>
    <property type="project" value="UniProtKB-EC"/>
</dbReference>
<sequence length="728" mass="80303">MKVVALVSGGKDSCYAMMECVRYGHEIVCLAHLHPPLDLTPEEAEIDSFMYQSVGHNVVSMIAEAMELQLVTDTITGKAITTDIDYHATIDGDEVEDLHRLLANVKRQFPDVQGVCSGAIFSSYQRNRVENVCSRLGLTSIGYLWRRDQEDLLNDMIESGMEAILVKVASFGLQPKKHLGRTLADLQDELLTLQEKYHLNVCGEGGEYETLTLDCPLFKKRIVIDASRVVLHSDDYYSPVAFLVIEQSHLEDKDENALPLSSVVLPSPARAGKNVSMRAITDVPLLAQQLAANVTETMASRVQCFRDQIYVSGLMSSKSAQLTLEEEMTDVLEQVKAALKQQQATLEDVCFVHLFVKDMSDFGRLNAAYCQHFPPTMPASRSCVEVAALPARVLIDCFALRGSGVAKLDKQRVQRDVMHIQSLSAWAPNCIGPYSQANVLHKALILLAGQISFFPQTMTLMGNDHTSQAIQCVKNAGYALEALASNLRHVCFATVYVSDTESLDAMALAATCRDQFTHNAGLKDVFDVEDSDESDEEVDKAAELVALVKHVPVLVVELSHLPRDALTEVELQALTHPVLKFLHPTSRQLTRAVPPGLKLEWQVTSISRAMCLMAGAISLDGALANSVEVVASMWHALLGEMAHEMARNSLPLNRVVHVRVFYVHTALPSEMLLVAGFQAAYQRHALAVLPAVTFVPVQAIQQHAVLAIHVTAHDLDKIETELWLRKQV</sequence>
<evidence type="ECO:0000259" key="10">
    <source>
        <dbReference type="Pfam" id="PF01902"/>
    </source>
</evidence>
<evidence type="ECO:0000256" key="4">
    <source>
        <dbReference type="ARBA" id="ARBA00022598"/>
    </source>
</evidence>
<dbReference type="InterPro" id="IPR002761">
    <property type="entry name" value="Diphthami_syn_dom"/>
</dbReference>
<keyword evidence="4" id="KW-0436">Ligase</keyword>
<dbReference type="InterPro" id="IPR035959">
    <property type="entry name" value="RutC-like_sf"/>
</dbReference>
<dbReference type="EC" id="6.3.1.14" evidence="2"/>
<protein>
    <recommendedName>
        <fullName evidence="3">Diphthine--ammonia ligase</fullName>
        <ecNumber evidence="2">6.3.1.14</ecNumber>
    </recommendedName>
    <alternativeName>
        <fullName evidence="7">Diphthamide synthase</fullName>
    </alternativeName>
    <alternativeName>
        <fullName evidence="8">Diphthamide synthetase</fullName>
    </alternativeName>
</protein>
<organism evidence="11 12">
    <name type="scientific">Lagenidium giganteum</name>
    <dbReference type="NCBI Taxonomy" id="4803"/>
    <lineage>
        <taxon>Eukaryota</taxon>
        <taxon>Sar</taxon>
        <taxon>Stramenopiles</taxon>
        <taxon>Oomycota</taxon>
        <taxon>Peronosporomycetes</taxon>
        <taxon>Pythiales</taxon>
        <taxon>Pythiaceae</taxon>
    </lineage>
</organism>
<comment type="caution">
    <text evidence="11">The sequence shown here is derived from an EMBL/GenBank/DDBJ whole genome shotgun (WGS) entry which is preliminary data.</text>
</comment>
<evidence type="ECO:0000256" key="5">
    <source>
        <dbReference type="ARBA" id="ARBA00022741"/>
    </source>
</evidence>
<dbReference type="FunFam" id="3.90.1490.10:FF:000001">
    <property type="entry name" value="Diphthine--ammonia ligase"/>
    <property type="match status" value="1"/>
</dbReference>
<dbReference type="InterPro" id="IPR030662">
    <property type="entry name" value="DPH6/MJ0570"/>
</dbReference>
<dbReference type="AlphaFoldDB" id="A0AAV2Z943"/>
<reference evidence="11" key="1">
    <citation type="submission" date="2022-11" db="EMBL/GenBank/DDBJ databases">
        <authorList>
            <person name="Morgan W.R."/>
            <person name="Tartar A."/>
        </authorList>
    </citation>
    <scope>NUCLEOTIDE SEQUENCE</scope>
    <source>
        <strain evidence="11">ARSEF 373</strain>
    </source>
</reference>
<dbReference type="Gene3D" id="3.40.50.620">
    <property type="entry name" value="HUPs"/>
    <property type="match status" value="1"/>
</dbReference>
<comment type="pathway">
    <text evidence="1">Protein modification; peptidyl-diphthamide biosynthesis.</text>
</comment>
<evidence type="ECO:0000256" key="2">
    <source>
        <dbReference type="ARBA" id="ARBA00012089"/>
    </source>
</evidence>
<proteinExistence type="predicted"/>
<comment type="catalytic activity">
    <reaction evidence="9">
        <text>diphthine-[translation elongation factor 2] + NH4(+) + ATP = diphthamide-[translation elongation factor 2] + AMP + diphosphate + H(+)</text>
        <dbReference type="Rhea" id="RHEA:19753"/>
        <dbReference type="Rhea" id="RHEA-COMP:10172"/>
        <dbReference type="Rhea" id="RHEA-COMP:10174"/>
        <dbReference type="ChEBI" id="CHEBI:15378"/>
        <dbReference type="ChEBI" id="CHEBI:16692"/>
        <dbReference type="ChEBI" id="CHEBI:28938"/>
        <dbReference type="ChEBI" id="CHEBI:30616"/>
        <dbReference type="ChEBI" id="CHEBI:33019"/>
        <dbReference type="ChEBI" id="CHEBI:82696"/>
        <dbReference type="ChEBI" id="CHEBI:456215"/>
        <dbReference type="EC" id="6.3.1.14"/>
    </reaction>
</comment>
<dbReference type="Proteomes" id="UP001146120">
    <property type="component" value="Unassembled WGS sequence"/>
</dbReference>
<dbReference type="InterPro" id="IPR006175">
    <property type="entry name" value="YjgF/YER057c/UK114"/>
</dbReference>